<reference evidence="2 3" key="1">
    <citation type="submission" date="2022-01" db="EMBL/GenBank/DDBJ databases">
        <title>Desulfofustis limnae sp. nov., a novel mesophilic sulfate-reducing bacterium isolated from marsh soil.</title>
        <authorList>
            <person name="Watanabe M."/>
            <person name="Takahashi A."/>
            <person name="Kojima H."/>
            <person name="Fukui M."/>
        </authorList>
    </citation>
    <scope>NUCLEOTIDE SEQUENCE [LARGE SCALE GENOMIC DNA]</scope>
    <source>
        <strain evidence="2 3">PPLL</strain>
    </source>
</reference>
<keyword evidence="3" id="KW-1185">Reference proteome</keyword>
<evidence type="ECO:0000313" key="2">
    <source>
        <dbReference type="EMBL" id="BDD87137.1"/>
    </source>
</evidence>
<dbReference type="CDD" id="cd00761">
    <property type="entry name" value="Glyco_tranf_GTA_type"/>
    <property type="match status" value="1"/>
</dbReference>
<dbReference type="SUPFAM" id="SSF53448">
    <property type="entry name" value="Nucleotide-diphospho-sugar transferases"/>
    <property type="match status" value="1"/>
</dbReference>
<dbReference type="GO" id="GO:0016740">
    <property type="term" value="F:transferase activity"/>
    <property type="evidence" value="ECO:0007669"/>
    <property type="project" value="UniProtKB-KW"/>
</dbReference>
<dbReference type="PANTHER" id="PTHR22916:SF3">
    <property type="entry name" value="UDP-GLCNAC:BETAGAL BETA-1,3-N-ACETYLGLUCOSAMINYLTRANSFERASE-LIKE PROTEIN 1"/>
    <property type="match status" value="1"/>
</dbReference>
<keyword evidence="2" id="KW-0808">Transferase</keyword>
<protein>
    <submittedName>
        <fullName evidence="2">Glycosyl transferase</fullName>
    </submittedName>
</protein>
<sequence>MISVIIPTYNRQTMLAEALASVCAQTLQPSEVLVIDDGSTDQTVELVRSMAGQTSLPVRYFHQPNRGPATARNVGIKMAKGPYLAFLDSDDCWEKQKLATQFQAMRSAPDFLISHTRETWYRRGVRLNQKKIHQPPHGMIFTQCLRLCCVGMSTVLVDKRFFMHCGWFDESLRCCEDYDLWLRGSLAHPFLLVDEPLTIKRGGRTDQVSACYRQGMDRFRIQALARLLCHPGLSENHRRLVRDELKRRCLIYGDGCSKHGRTSEGGHYGRLIRWAEQARPHA</sequence>
<proteinExistence type="predicted"/>
<evidence type="ECO:0000259" key="1">
    <source>
        <dbReference type="Pfam" id="PF00535"/>
    </source>
</evidence>
<gene>
    <name evidence="2" type="ORF">DPPLL_15020</name>
</gene>
<accession>A0ABM7W861</accession>
<dbReference type="EMBL" id="AP025516">
    <property type="protein sequence ID" value="BDD87137.1"/>
    <property type="molecule type" value="Genomic_DNA"/>
</dbReference>
<dbReference type="Gene3D" id="3.90.550.10">
    <property type="entry name" value="Spore Coat Polysaccharide Biosynthesis Protein SpsA, Chain A"/>
    <property type="match status" value="1"/>
</dbReference>
<dbReference type="RefSeq" id="WP_284154177.1">
    <property type="nucleotide sequence ID" value="NZ_AP025516.1"/>
</dbReference>
<organism evidence="2 3">
    <name type="scientific">Desulfofustis limnaeus</name>
    <dbReference type="NCBI Taxonomy" id="2740163"/>
    <lineage>
        <taxon>Bacteria</taxon>
        <taxon>Pseudomonadati</taxon>
        <taxon>Thermodesulfobacteriota</taxon>
        <taxon>Desulfobulbia</taxon>
        <taxon>Desulfobulbales</taxon>
        <taxon>Desulfocapsaceae</taxon>
        <taxon>Desulfofustis</taxon>
    </lineage>
</organism>
<dbReference type="Proteomes" id="UP000830055">
    <property type="component" value="Chromosome"/>
</dbReference>
<dbReference type="InterPro" id="IPR001173">
    <property type="entry name" value="Glyco_trans_2-like"/>
</dbReference>
<evidence type="ECO:0000313" key="3">
    <source>
        <dbReference type="Proteomes" id="UP000830055"/>
    </source>
</evidence>
<dbReference type="Pfam" id="PF00535">
    <property type="entry name" value="Glycos_transf_2"/>
    <property type="match status" value="1"/>
</dbReference>
<feature type="domain" description="Glycosyltransferase 2-like" evidence="1">
    <location>
        <begin position="3"/>
        <end position="112"/>
    </location>
</feature>
<name>A0ABM7W861_9BACT</name>
<dbReference type="PANTHER" id="PTHR22916">
    <property type="entry name" value="GLYCOSYLTRANSFERASE"/>
    <property type="match status" value="1"/>
</dbReference>
<dbReference type="InterPro" id="IPR029044">
    <property type="entry name" value="Nucleotide-diphossugar_trans"/>
</dbReference>